<dbReference type="SUPFAM" id="SSF109998">
    <property type="entry name" value="Triger factor/SurA peptide-binding domain-like"/>
    <property type="match status" value="1"/>
</dbReference>
<name>A0ABQ6BZ77_9BURK</name>
<evidence type="ECO:0000256" key="4">
    <source>
        <dbReference type="ARBA" id="ARBA00022692"/>
    </source>
</evidence>
<dbReference type="Gene3D" id="3.10.50.40">
    <property type="match status" value="1"/>
</dbReference>
<dbReference type="PANTHER" id="PTHR47529:SF1">
    <property type="entry name" value="PERIPLASMIC CHAPERONE PPID"/>
    <property type="match status" value="1"/>
</dbReference>
<dbReference type="GO" id="GO:0016853">
    <property type="term" value="F:isomerase activity"/>
    <property type="evidence" value="ECO:0007669"/>
    <property type="project" value="UniProtKB-KW"/>
</dbReference>
<dbReference type="Pfam" id="PF13624">
    <property type="entry name" value="SurA_N_3"/>
    <property type="match status" value="1"/>
</dbReference>
<evidence type="ECO:0000256" key="13">
    <source>
        <dbReference type="SAM" id="Phobius"/>
    </source>
</evidence>
<dbReference type="RefSeq" id="WP_284306296.1">
    <property type="nucleotide sequence ID" value="NZ_BSPB01000001.1"/>
</dbReference>
<keyword evidence="7" id="KW-0143">Chaperone</keyword>
<dbReference type="SUPFAM" id="SSF54534">
    <property type="entry name" value="FKBP-like"/>
    <property type="match status" value="1"/>
</dbReference>
<evidence type="ECO:0000256" key="10">
    <source>
        <dbReference type="ARBA" id="ARBA00040743"/>
    </source>
</evidence>
<evidence type="ECO:0000313" key="15">
    <source>
        <dbReference type="EMBL" id="GLS12814.1"/>
    </source>
</evidence>
<evidence type="ECO:0000256" key="6">
    <source>
        <dbReference type="ARBA" id="ARBA00023136"/>
    </source>
</evidence>
<proteinExistence type="inferred from homology"/>
<dbReference type="Pfam" id="PF00639">
    <property type="entry name" value="Rotamase"/>
    <property type="match status" value="1"/>
</dbReference>
<organism evidence="15 16">
    <name type="scientific">Hydrogenophaga electricum</name>
    <dbReference type="NCBI Taxonomy" id="1230953"/>
    <lineage>
        <taxon>Bacteria</taxon>
        <taxon>Pseudomonadati</taxon>
        <taxon>Pseudomonadota</taxon>
        <taxon>Betaproteobacteria</taxon>
        <taxon>Burkholderiales</taxon>
        <taxon>Comamonadaceae</taxon>
        <taxon>Hydrogenophaga</taxon>
    </lineage>
</organism>
<dbReference type="PROSITE" id="PS01096">
    <property type="entry name" value="PPIC_PPIASE_1"/>
    <property type="match status" value="1"/>
</dbReference>
<dbReference type="PANTHER" id="PTHR47529">
    <property type="entry name" value="PEPTIDYL-PROLYL CIS-TRANS ISOMERASE D"/>
    <property type="match status" value="1"/>
</dbReference>
<evidence type="ECO:0000256" key="7">
    <source>
        <dbReference type="ARBA" id="ARBA00023186"/>
    </source>
</evidence>
<dbReference type="InterPro" id="IPR023058">
    <property type="entry name" value="PPIase_PpiC_CS"/>
</dbReference>
<dbReference type="EMBL" id="BSPB01000001">
    <property type="protein sequence ID" value="GLS12814.1"/>
    <property type="molecule type" value="Genomic_DNA"/>
</dbReference>
<keyword evidence="12" id="KW-0697">Rotamase</keyword>
<dbReference type="InterPro" id="IPR027304">
    <property type="entry name" value="Trigger_fact/SurA_dom_sf"/>
</dbReference>
<keyword evidence="2" id="KW-1003">Cell membrane</keyword>
<comment type="subcellular location">
    <subcellularLocation>
        <location evidence="1">Cell inner membrane</location>
        <topology evidence="1">Single-pass type II membrane protein</topology>
        <orientation evidence="1">Periplasmic side</orientation>
    </subcellularLocation>
</comment>
<feature type="transmembrane region" description="Helical" evidence="13">
    <location>
        <begin position="12"/>
        <end position="29"/>
    </location>
</feature>
<keyword evidence="16" id="KW-1185">Reference proteome</keyword>
<comment type="similarity">
    <text evidence="9">Belongs to the PpiD chaperone family.</text>
</comment>
<sequence length="634" mass="69529">MFDSIRNHKKYLMGFLMILIIPSFVLFGIEGYTRFNERSEPVASVDGHDITKAEWDQAHQVEAQRLRESMPGLDARLLDSDEARYATLDRLVRDRVLAVAAEKDHLYTTDARLAAELQRNQAIATLRKPDGTLDVEAYRELLARQGLSPEMFEARVRADLSRQQVLGGVTASVLVTPAVAAQALEPFFQRREIRVQMLAAKDFAARVQPTEAEIEAFYNSNQALFQAPEQVDVEYLVLDAAALAKEVTLNEADLRAYYDQNAVALSGGEERRASHILLTVPAGASAEQKAAVRQKAQELLDQVRKDPAKFAELAKAHSQDPGSAAQGGDLGFFGRNAMVKPFEDAAFALAKGGISDLVESEFGFHIIELTDIRAPKVRSFAEMRAQLEGDLKKQQAQKQFSEAAETFSNLVYEQADSLQPAAERLKLTVQTAQGVTREPRPDAGVLGNQRLLAALFAPDSLEKKQNTEALETGSGQLTSARVTRHEAAHTKPLAEVREQVRAQLVAQRSAQLAGEAGAQRLEALKAGGDASGLPAAVTVSRDQPQGVSAAVLRAALSAPATTLPAWAGVDLGAQGYAIVKVEKLLPRSEAEAARRTQERQQYAQWWTTAEAQAYYETLKDRFKVRILVPEPKRP</sequence>
<evidence type="ECO:0000256" key="5">
    <source>
        <dbReference type="ARBA" id="ARBA00022989"/>
    </source>
</evidence>
<feature type="domain" description="PpiC" evidence="14">
    <location>
        <begin position="268"/>
        <end position="371"/>
    </location>
</feature>
<keyword evidence="3" id="KW-0997">Cell inner membrane</keyword>
<evidence type="ECO:0000256" key="8">
    <source>
        <dbReference type="ARBA" id="ARBA00023235"/>
    </source>
</evidence>
<dbReference type="PROSITE" id="PS50198">
    <property type="entry name" value="PPIC_PPIASE_2"/>
    <property type="match status" value="1"/>
</dbReference>
<evidence type="ECO:0000256" key="12">
    <source>
        <dbReference type="PROSITE-ProRule" id="PRU00278"/>
    </source>
</evidence>
<accession>A0ABQ6BZ77</accession>
<dbReference type="Gene3D" id="1.10.4030.10">
    <property type="entry name" value="Porin chaperone SurA, peptide-binding domain"/>
    <property type="match status" value="1"/>
</dbReference>
<dbReference type="InterPro" id="IPR052029">
    <property type="entry name" value="PpiD_chaperone"/>
</dbReference>
<dbReference type="Proteomes" id="UP001156903">
    <property type="component" value="Unassembled WGS sequence"/>
</dbReference>
<keyword evidence="6 13" id="KW-0472">Membrane</keyword>
<keyword evidence="5 13" id="KW-1133">Transmembrane helix</keyword>
<evidence type="ECO:0000256" key="11">
    <source>
        <dbReference type="ARBA" id="ARBA00042775"/>
    </source>
</evidence>
<evidence type="ECO:0000256" key="2">
    <source>
        <dbReference type="ARBA" id="ARBA00022475"/>
    </source>
</evidence>
<gene>
    <name evidence="15" type="ORF">GCM10007935_02400</name>
</gene>
<evidence type="ECO:0000313" key="16">
    <source>
        <dbReference type="Proteomes" id="UP001156903"/>
    </source>
</evidence>
<comment type="caution">
    <text evidence="15">The sequence shown here is derived from an EMBL/GenBank/DDBJ whole genome shotgun (WGS) entry which is preliminary data.</text>
</comment>
<keyword evidence="4 13" id="KW-0812">Transmembrane</keyword>
<evidence type="ECO:0000259" key="14">
    <source>
        <dbReference type="PROSITE" id="PS50198"/>
    </source>
</evidence>
<evidence type="ECO:0000256" key="1">
    <source>
        <dbReference type="ARBA" id="ARBA00004382"/>
    </source>
</evidence>
<protein>
    <recommendedName>
        <fullName evidence="10">Periplasmic chaperone PpiD</fullName>
    </recommendedName>
    <alternativeName>
        <fullName evidence="11">Periplasmic folding chaperone</fullName>
    </alternativeName>
</protein>
<evidence type="ECO:0000256" key="9">
    <source>
        <dbReference type="ARBA" id="ARBA00038408"/>
    </source>
</evidence>
<dbReference type="InterPro" id="IPR046357">
    <property type="entry name" value="PPIase_dom_sf"/>
</dbReference>
<reference evidence="16" key="1">
    <citation type="journal article" date="2019" name="Int. J. Syst. Evol. Microbiol.">
        <title>The Global Catalogue of Microorganisms (GCM) 10K type strain sequencing project: providing services to taxonomists for standard genome sequencing and annotation.</title>
        <authorList>
            <consortium name="The Broad Institute Genomics Platform"/>
            <consortium name="The Broad Institute Genome Sequencing Center for Infectious Disease"/>
            <person name="Wu L."/>
            <person name="Ma J."/>
        </authorList>
    </citation>
    <scope>NUCLEOTIDE SEQUENCE [LARGE SCALE GENOMIC DNA]</scope>
    <source>
        <strain evidence="16">NBRC 109341</strain>
    </source>
</reference>
<keyword evidence="8 12" id="KW-0413">Isomerase</keyword>
<evidence type="ECO:0000256" key="3">
    <source>
        <dbReference type="ARBA" id="ARBA00022519"/>
    </source>
</evidence>
<dbReference type="InterPro" id="IPR000297">
    <property type="entry name" value="PPIase_PpiC"/>
</dbReference>